<keyword evidence="3" id="KW-0548">Nucleotidyltransferase</keyword>
<keyword evidence="6" id="KW-0067">ATP-binding</keyword>
<gene>
    <name evidence="10" type="ORF">DWU89_03565</name>
    <name evidence="9" type="ORF">H8784_03520</name>
</gene>
<evidence type="ECO:0000256" key="3">
    <source>
        <dbReference type="ARBA" id="ARBA00022695"/>
    </source>
</evidence>
<evidence type="ECO:0000313" key="10">
    <source>
        <dbReference type="EMBL" id="RDU50590.1"/>
    </source>
</evidence>
<protein>
    <submittedName>
        <fullName evidence="9 10">Nucleotidyltransferase</fullName>
    </submittedName>
</protein>
<name>A0A3D8HIU4_9BACT</name>
<accession>A0A3D8HIU4</accession>
<dbReference type="PANTHER" id="PTHR33571">
    <property type="entry name" value="SSL8005 PROTEIN"/>
    <property type="match status" value="1"/>
</dbReference>
<dbReference type="AlphaFoldDB" id="A0A3D8HIU4"/>
<dbReference type="Proteomes" id="UP000256321">
    <property type="component" value="Unassembled WGS sequence"/>
</dbReference>
<dbReference type="EMBL" id="QREV01000005">
    <property type="protein sequence ID" value="RDU50590.1"/>
    <property type="molecule type" value="Genomic_DNA"/>
</dbReference>
<evidence type="ECO:0000256" key="4">
    <source>
        <dbReference type="ARBA" id="ARBA00022723"/>
    </source>
</evidence>
<evidence type="ECO:0000313" key="11">
    <source>
        <dbReference type="Proteomes" id="UP000256321"/>
    </source>
</evidence>
<dbReference type="GO" id="GO:0016779">
    <property type="term" value="F:nucleotidyltransferase activity"/>
    <property type="evidence" value="ECO:0007669"/>
    <property type="project" value="UniProtKB-KW"/>
</dbReference>
<evidence type="ECO:0000256" key="6">
    <source>
        <dbReference type="ARBA" id="ARBA00022840"/>
    </source>
</evidence>
<evidence type="ECO:0000256" key="7">
    <source>
        <dbReference type="ARBA" id="ARBA00022842"/>
    </source>
</evidence>
<evidence type="ECO:0000256" key="5">
    <source>
        <dbReference type="ARBA" id="ARBA00022741"/>
    </source>
</evidence>
<comment type="caution">
    <text evidence="10">The sequence shown here is derived from an EMBL/GenBank/DDBJ whole genome shotgun (WGS) entry which is preliminary data.</text>
</comment>
<evidence type="ECO:0000259" key="8">
    <source>
        <dbReference type="Pfam" id="PF18765"/>
    </source>
</evidence>
<evidence type="ECO:0000313" key="9">
    <source>
        <dbReference type="EMBL" id="MBC8600787.1"/>
    </source>
</evidence>
<proteinExistence type="predicted"/>
<reference evidence="9 12" key="2">
    <citation type="submission" date="2020-08" db="EMBL/GenBank/DDBJ databases">
        <title>Genome public.</title>
        <authorList>
            <person name="Liu C."/>
            <person name="Sun Q."/>
        </authorList>
    </citation>
    <scope>NUCLEOTIDE SEQUENCE [LARGE SCALE GENOMIC DNA]</scope>
    <source>
        <strain evidence="9 12">426_9</strain>
    </source>
</reference>
<dbReference type="SUPFAM" id="SSF81301">
    <property type="entry name" value="Nucleotidyltransferase"/>
    <property type="match status" value="1"/>
</dbReference>
<dbReference type="InterPro" id="IPR052038">
    <property type="entry name" value="Type-VII_TA_antitoxin"/>
</dbReference>
<dbReference type="Gene3D" id="3.30.460.10">
    <property type="entry name" value="Beta Polymerase, domain 2"/>
    <property type="match status" value="1"/>
</dbReference>
<keyword evidence="12" id="KW-1185">Reference proteome</keyword>
<dbReference type="PANTHER" id="PTHR33571:SF14">
    <property type="entry name" value="PROTEIN ADENYLYLTRANSFERASE MJ0435-RELATED"/>
    <property type="match status" value="1"/>
</dbReference>
<dbReference type="Proteomes" id="UP000629596">
    <property type="component" value="Unassembled WGS sequence"/>
</dbReference>
<feature type="domain" description="Polymerase beta nucleotidyltransferase" evidence="8">
    <location>
        <begin position="20"/>
        <end position="95"/>
    </location>
</feature>
<keyword evidence="7" id="KW-0460">Magnesium</keyword>
<keyword evidence="5" id="KW-0547">Nucleotide-binding</keyword>
<evidence type="ECO:0000313" key="12">
    <source>
        <dbReference type="Proteomes" id="UP000629596"/>
    </source>
</evidence>
<keyword evidence="2 10" id="KW-0808">Transferase</keyword>
<dbReference type="EMBL" id="JACRTI010000005">
    <property type="protein sequence ID" value="MBC8600787.1"/>
    <property type="molecule type" value="Genomic_DNA"/>
</dbReference>
<organism evidence="10 11">
    <name type="scientific">Parabacteroides acidifaciens</name>
    <dbReference type="NCBI Taxonomy" id="2290935"/>
    <lineage>
        <taxon>Bacteria</taxon>
        <taxon>Pseudomonadati</taxon>
        <taxon>Bacteroidota</taxon>
        <taxon>Bacteroidia</taxon>
        <taxon>Bacteroidales</taxon>
        <taxon>Tannerellaceae</taxon>
        <taxon>Parabacteroides</taxon>
    </lineage>
</organism>
<evidence type="ECO:0000256" key="1">
    <source>
        <dbReference type="ARBA" id="ARBA00001946"/>
    </source>
</evidence>
<sequence length="97" mass="11404">MKTTAEIVEILRDYKARSAEKYGIEMLGLFGSVARGEQNEDSDIDVFVKLRIPDFFVRMKIKEELEHLFHTKIDLIPIFETMRALLQQNIKRDAIYI</sequence>
<dbReference type="InterPro" id="IPR043519">
    <property type="entry name" value="NT_sf"/>
</dbReference>
<comment type="cofactor">
    <cofactor evidence="1">
        <name>Mg(2+)</name>
        <dbReference type="ChEBI" id="CHEBI:18420"/>
    </cofactor>
</comment>
<dbReference type="GO" id="GO:0005524">
    <property type="term" value="F:ATP binding"/>
    <property type="evidence" value="ECO:0007669"/>
    <property type="project" value="UniProtKB-KW"/>
</dbReference>
<dbReference type="InterPro" id="IPR041633">
    <property type="entry name" value="Polbeta"/>
</dbReference>
<reference evidence="10 11" key="1">
    <citation type="submission" date="2018-07" db="EMBL/GenBank/DDBJ databases">
        <title>Parabacteroides acidifaciens nov. sp., isolated from human feces.</title>
        <authorList>
            <person name="Wang Y.J."/>
        </authorList>
    </citation>
    <scope>NUCLEOTIDE SEQUENCE [LARGE SCALE GENOMIC DNA]</scope>
    <source>
        <strain evidence="10 11">426-9</strain>
    </source>
</reference>
<dbReference type="RefSeq" id="WP_115498376.1">
    <property type="nucleotide sequence ID" value="NZ_JACRTI010000005.1"/>
</dbReference>
<dbReference type="GO" id="GO:0046872">
    <property type="term" value="F:metal ion binding"/>
    <property type="evidence" value="ECO:0007669"/>
    <property type="project" value="UniProtKB-KW"/>
</dbReference>
<keyword evidence="4" id="KW-0479">Metal-binding</keyword>
<dbReference type="Pfam" id="PF18765">
    <property type="entry name" value="Polbeta"/>
    <property type="match status" value="1"/>
</dbReference>
<dbReference type="CDD" id="cd05403">
    <property type="entry name" value="NT_KNTase_like"/>
    <property type="match status" value="1"/>
</dbReference>
<evidence type="ECO:0000256" key="2">
    <source>
        <dbReference type="ARBA" id="ARBA00022679"/>
    </source>
</evidence>